<keyword evidence="2 11" id="KW-0813">Transport</keyword>
<keyword evidence="7" id="KW-0406">Ion transport</keyword>
<proteinExistence type="inferred from homology"/>
<keyword evidence="12" id="KW-0732">Signal</keyword>
<dbReference type="PANTHER" id="PTHR32552">
    <property type="entry name" value="FERRICHROME IRON RECEPTOR-RELATED"/>
    <property type="match status" value="1"/>
</dbReference>
<evidence type="ECO:0000313" key="16">
    <source>
        <dbReference type="Proteomes" id="UP000316167"/>
    </source>
</evidence>
<evidence type="ECO:0000256" key="6">
    <source>
        <dbReference type="ARBA" id="ARBA00023004"/>
    </source>
</evidence>
<evidence type="ECO:0000256" key="2">
    <source>
        <dbReference type="ARBA" id="ARBA00022448"/>
    </source>
</evidence>
<gene>
    <name evidence="15" type="ORF">IQ13_2378</name>
</gene>
<dbReference type="OrthoDB" id="99480at2"/>
<accession>A0A562SKS9</accession>
<evidence type="ECO:0000256" key="12">
    <source>
        <dbReference type="SAM" id="SignalP"/>
    </source>
</evidence>
<feature type="domain" description="TonB-dependent receptor plug" evidence="13">
    <location>
        <begin position="111"/>
        <end position="216"/>
    </location>
</feature>
<feature type="signal peptide" evidence="12">
    <location>
        <begin position="1"/>
        <end position="19"/>
    </location>
</feature>
<dbReference type="RefSeq" id="WP_144886558.1">
    <property type="nucleotide sequence ID" value="NZ_VLLE01000004.1"/>
</dbReference>
<evidence type="ECO:0000256" key="1">
    <source>
        <dbReference type="ARBA" id="ARBA00004571"/>
    </source>
</evidence>
<evidence type="ECO:0000256" key="4">
    <source>
        <dbReference type="ARBA" id="ARBA00022496"/>
    </source>
</evidence>
<reference evidence="15 16" key="1">
    <citation type="journal article" date="2015" name="Stand. Genomic Sci.">
        <title>Genomic Encyclopedia of Bacterial and Archaeal Type Strains, Phase III: the genomes of soil and plant-associated and newly described type strains.</title>
        <authorList>
            <person name="Whitman W.B."/>
            <person name="Woyke T."/>
            <person name="Klenk H.P."/>
            <person name="Zhou Y."/>
            <person name="Lilburn T.G."/>
            <person name="Beck B.J."/>
            <person name="De Vos P."/>
            <person name="Vandamme P."/>
            <person name="Eisen J.A."/>
            <person name="Garrity G."/>
            <person name="Hugenholtz P."/>
            <person name="Kyrpides N.C."/>
        </authorList>
    </citation>
    <scope>NUCLEOTIDE SEQUENCE [LARGE SCALE GENOMIC DNA]</scope>
    <source>
        <strain evidence="15 16">CGMCC 1.7271</strain>
    </source>
</reference>
<dbReference type="AlphaFoldDB" id="A0A562SKS9"/>
<evidence type="ECO:0000256" key="5">
    <source>
        <dbReference type="ARBA" id="ARBA00022692"/>
    </source>
</evidence>
<protein>
    <submittedName>
        <fullName evidence="15">Outer membrane receptor protein involved in Fe transport</fullName>
    </submittedName>
</protein>
<evidence type="ECO:0000259" key="14">
    <source>
        <dbReference type="Pfam" id="PF14905"/>
    </source>
</evidence>
<comment type="similarity">
    <text evidence="11">Belongs to the TonB-dependent receptor family.</text>
</comment>
<dbReference type="InterPro" id="IPR012910">
    <property type="entry name" value="Plug_dom"/>
</dbReference>
<evidence type="ECO:0000256" key="9">
    <source>
        <dbReference type="ARBA" id="ARBA00023136"/>
    </source>
</evidence>
<evidence type="ECO:0000313" key="15">
    <source>
        <dbReference type="EMBL" id="TWI81360.1"/>
    </source>
</evidence>
<dbReference type="Pfam" id="PF14905">
    <property type="entry name" value="OMP_b-brl_3"/>
    <property type="match status" value="1"/>
</dbReference>
<evidence type="ECO:0000256" key="3">
    <source>
        <dbReference type="ARBA" id="ARBA00022452"/>
    </source>
</evidence>
<keyword evidence="16" id="KW-1185">Reference proteome</keyword>
<dbReference type="GO" id="GO:0009279">
    <property type="term" value="C:cell outer membrane"/>
    <property type="evidence" value="ECO:0007669"/>
    <property type="project" value="UniProtKB-SubCell"/>
</dbReference>
<dbReference type="InterPro" id="IPR036942">
    <property type="entry name" value="Beta-barrel_TonB_sf"/>
</dbReference>
<evidence type="ECO:0000256" key="7">
    <source>
        <dbReference type="ARBA" id="ARBA00023065"/>
    </source>
</evidence>
<dbReference type="InterPro" id="IPR037066">
    <property type="entry name" value="Plug_dom_sf"/>
</dbReference>
<dbReference type="SUPFAM" id="SSF56935">
    <property type="entry name" value="Porins"/>
    <property type="match status" value="1"/>
</dbReference>
<dbReference type="Gene3D" id="2.40.170.20">
    <property type="entry name" value="TonB-dependent receptor, beta-barrel domain"/>
    <property type="match status" value="1"/>
</dbReference>
<keyword evidence="10 11" id="KW-0998">Cell outer membrane</keyword>
<dbReference type="Pfam" id="PF07715">
    <property type="entry name" value="Plug"/>
    <property type="match status" value="1"/>
</dbReference>
<keyword evidence="5 11" id="KW-0812">Transmembrane</keyword>
<dbReference type="GO" id="GO:0006826">
    <property type="term" value="P:iron ion transport"/>
    <property type="evidence" value="ECO:0007669"/>
    <property type="project" value="UniProtKB-KW"/>
</dbReference>
<name>A0A562SKS9_9BACT</name>
<dbReference type="SUPFAM" id="SSF49464">
    <property type="entry name" value="Carboxypeptidase regulatory domain-like"/>
    <property type="match status" value="1"/>
</dbReference>
<evidence type="ECO:0000256" key="10">
    <source>
        <dbReference type="ARBA" id="ARBA00023237"/>
    </source>
</evidence>
<dbReference type="PANTHER" id="PTHR32552:SF81">
    <property type="entry name" value="TONB-DEPENDENT OUTER MEMBRANE RECEPTOR"/>
    <property type="match status" value="1"/>
</dbReference>
<organism evidence="15 16">
    <name type="scientific">Lacibacter cauensis</name>
    <dbReference type="NCBI Taxonomy" id="510947"/>
    <lineage>
        <taxon>Bacteria</taxon>
        <taxon>Pseudomonadati</taxon>
        <taxon>Bacteroidota</taxon>
        <taxon>Chitinophagia</taxon>
        <taxon>Chitinophagales</taxon>
        <taxon>Chitinophagaceae</taxon>
        <taxon>Lacibacter</taxon>
    </lineage>
</organism>
<dbReference type="InterPro" id="IPR041700">
    <property type="entry name" value="OMP_b-brl_3"/>
</dbReference>
<dbReference type="Gene3D" id="2.170.130.10">
    <property type="entry name" value="TonB-dependent receptor, plug domain"/>
    <property type="match status" value="1"/>
</dbReference>
<keyword evidence="9 11" id="KW-0472">Membrane</keyword>
<evidence type="ECO:0000256" key="8">
    <source>
        <dbReference type="ARBA" id="ARBA00023077"/>
    </source>
</evidence>
<keyword evidence="8" id="KW-0798">TonB box</keyword>
<evidence type="ECO:0000256" key="11">
    <source>
        <dbReference type="PROSITE-ProRule" id="PRU01360"/>
    </source>
</evidence>
<dbReference type="Gene3D" id="2.60.40.1120">
    <property type="entry name" value="Carboxypeptidase-like, regulatory domain"/>
    <property type="match status" value="1"/>
</dbReference>
<keyword evidence="3 11" id="KW-1134">Transmembrane beta strand</keyword>
<dbReference type="PROSITE" id="PS52016">
    <property type="entry name" value="TONB_DEPENDENT_REC_3"/>
    <property type="match status" value="1"/>
</dbReference>
<dbReference type="InterPro" id="IPR039426">
    <property type="entry name" value="TonB-dep_rcpt-like"/>
</dbReference>
<keyword evidence="15" id="KW-0675">Receptor</keyword>
<keyword evidence="6" id="KW-0408">Iron</keyword>
<comment type="caution">
    <text evidence="15">The sequence shown here is derived from an EMBL/GenBank/DDBJ whole genome shotgun (WGS) entry which is preliminary data.</text>
</comment>
<keyword evidence="4" id="KW-0410">Iron transport</keyword>
<sequence>MKTILFSLSFLACSLLANAQTIFNARIIDTVNNEAIEGAVIRSNTKIVTSAKDGSFSISLSATEQTVAVSAIGYATTAVTPSNNNLVIYLQRAAFNLKELVIAAGNANKVYSTISKIDLNQRPVNSAQEFLRYVPGLFIAQHQGGGKAEQIFLRGFDVDHGTDVKITVDGMPVNMPSHAHGQGYADMHFVIPELVKTIDYGKGSYYTEQGNFNTAGYVELQTANKLTQNTVQLEAGLFNSYRALAMVNLLPASNKKQNVFIASEFIYSDGPFESAQHFNRFNIWGKYNTELNERNKLFVQANVFNSKWDASGQIPERAVNNGSITRFGAIDNTEGGYTGRINFSTKLQQRLSNNDQLEHQIYYTRYHFNLISNFTFFLNDPVNGDQIRQQEARDIFGWQSNWQSKRTKGNINFTSSVGSGIRFDATHHSELSHTKNKTEVLDAIALGDVREANGWLYADEKIEFGNWMLTVGARADYFHFAYNDQLNPSLAAQQQFIISPKANLFYTFNKNLQLYLKNGKGFHSNDTRVVLPQTGREVLPASYGSDLGFIWKPFKSLLVNAAVWHLFLQQEFVYVGDEGIVEPGGKTRRYGADVSVRWQPLKQLSADANINFAHARSIEDAKGENYIPLAPTVTSTGGINYQQNKWSAAVRYRYIANRAANEDYSITAKGYFITDASLSYAVRKWEIGAVIENLFNSKWNEAQFATESRLRNETTPVTELHYTPGNPFFVKLKLAVHF</sequence>
<dbReference type="InterPro" id="IPR008969">
    <property type="entry name" value="CarboxyPept-like_regulatory"/>
</dbReference>
<evidence type="ECO:0000259" key="13">
    <source>
        <dbReference type="Pfam" id="PF07715"/>
    </source>
</evidence>
<feature type="domain" description="Outer membrane protein beta-barrel" evidence="14">
    <location>
        <begin position="585"/>
        <end position="708"/>
    </location>
</feature>
<feature type="chain" id="PRO_5021753621" evidence="12">
    <location>
        <begin position="20"/>
        <end position="738"/>
    </location>
</feature>
<comment type="subcellular location">
    <subcellularLocation>
        <location evidence="1 11">Cell outer membrane</location>
        <topology evidence="1 11">Multi-pass membrane protein</topology>
    </subcellularLocation>
</comment>
<dbReference type="Proteomes" id="UP000316167">
    <property type="component" value="Unassembled WGS sequence"/>
</dbReference>
<dbReference type="EMBL" id="VLLE01000004">
    <property type="protein sequence ID" value="TWI81360.1"/>
    <property type="molecule type" value="Genomic_DNA"/>
</dbReference>